<feature type="repeat" description="Solcar" evidence="8">
    <location>
        <begin position="457"/>
        <end position="553"/>
    </location>
</feature>
<accession>A0A383VMI7</accession>
<feature type="region of interest" description="Disordered" evidence="10">
    <location>
        <begin position="22"/>
        <end position="59"/>
    </location>
</feature>
<dbReference type="Gene3D" id="1.50.40.10">
    <property type="entry name" value="Mitochondrial carrier domain"/>
    <property type="match status" value="3"/>
</dbReference>
<reference evidence="11 12" key="1">
    <citation type="submission" date="2016-10" db="EMBL/GenBank/DDBJ databases">
        <authorList>
            <person name="Cai Z."/>
        </authorList>
    </citation>
    <scope>NUCLEOTIDE SEQUENCE [LARGE SCALE GENOMIC DNA]</scope>
</reference>
<dbReference type="InterPro" id="IPR023395">
    <property type="entry name" value="MCP_dom_sf"/>
</dbReference>
<keyword evidence="5" id="KW-0677">Repeat</keyword>
<evidence type="ECO:0000256" key="4">
    <source>
        <dbReference type="ARBA" id="ARBA00022692"/>
    </source>
</evidence>
<evidence type="ECO:0000256" key="5">
    <source>
        <dbReference type="ARBA" id="ARBA00022737"/>
    </source>
</evidence>
<dbReference type="PROSITE" id="PS50920">
    <property type="entry name" value="SOLCAR"/>
    <property type="match status" value="3"/>
</dbReference>
<protein>
    <recommendedName>
        <fullName evidence="13">Mitochondrial carrier domain-containing protein</fullName>
    </recommendedName>
</protein>
<evidence type="ECO:0000313" key="11">
    <source>
        <dbReference type="EMBL" id="SZX66110.1"/>
    </source>
</evidence>
<proteinExistence type="inferred from homology"/>
<dbReference type="AlphaFoldDB" id="A0A383VMI7"/>
<organism evidence="11 12">
    <name type="scientific">Tetradesmus obliquus</name>
    <name type="common">Green alga</name>
    <name type="synonym">Acutodesmus obliquus</name>
    <dbReference type="NCBI Taxonomy" id="3088"/>
    <lineage>
        <taxon>Eukaryota</taxon>
        <taxon>Viridiplantae</taxon>
        <taxon>Chlorophyta</taxon>
        <taxon>core chlorophytes</taxon>
        <taxon>Chlorophyceae</taxon>
        <taxon>CS clade</taxon>
        <taxon>Sphaeropleales</taxon>
        <taxon>Scenedesmaceae</taxon>
        <taxon>Tetradesmus</taxon>
    </lineage>
</organism>
<evidence type="ECO:0000256" key="7">
    <source>
        <dbReference type="ARBA" id="ARBA00023136"/>
    </source>
</evidence>
<keyword evidence="3 9" id="KW-0813">Transport</keyword>
<feature type="repeat" description="Solcar" evidence="8">
    <location>
        <begin position="103"/>
        <end position="186"/>
    </location>
</feature>
<evidence type="ECO:0000313" key="12">
    <source>
        <dbReference type="Proteomes" id="UP000256970"/>
    </source>
</evidence>
<dbReference type="PANTHER" id="PTHR45667">
    <property type="entry name" value="S-ADENOSYLMETHIONINE MITOCHONDRIAL CARRIER PROTEIN"/>
    <property type="match status" value="1"/>
</dbReference>
<evidence type="ECO:0000256" key="6">
    <source>
        <dbReference type="ARBA" id="ARBA00022989"/>
    </source>
</evidence>
<keyword evidence="6" id="KW-1133">Transmembrane helix</keyword>
<dbReference type="Proteomes" id="UP000256970">
    <property type="component" value="Unassembled WGS sequence"/>
</dbReference>
<name>A0A383VMI7_TETOB</name>
<dbReference type="STRING" id="3088.A0A383VMI7"/>
<evidence type="ECO:0000256" key="10">
    <source>
        <dbReference type="SAM" id="MobiDB-lite"/>
    </source>
</evidence>
<keyword evidence="7 8" id="KW-0472">Membrane</keyword>
<keyword evidence="12" id="KW-1185">Reference proteome</keyword>
<evidence type="ECO:0000256" key="9">
    <source>
        <dbReference type="RuleBase" id="RU000488"/>
    </source>
</evidence>
<evidence type="ECO:0000256" key="1">
    <source>
        <dbReference type="ARBA" id="ARBA00004141"/>
    </source>
</evidence>
<dbReference type="Pfam" id="PF00153">
    <property type="entry name" value="Mito_carr"/>
    <property type="match status" value="3"/>
</dbReference>
<feature type="compositionally biased region" description="Low complexity" evidence="10">
    <location>
        <begin position="430"/>
        <end position="447"/>
    </location>
</feature>
<sequence length="560" mass="56898">MHRFNFGSGGFGGFGGNSGAAPIRGGSHLPHFSSSANLHSQSQNQNQQQRQPRPHTRLRVAAAAAAAATASAAGMHLHRQGKLSLPFSKKQQQQEAGQRFLIPRELAEVMAGAFAEIIQVAALYPIDTIKVRCQASGLPMGVVVRQLMASPATTLAQLYAGVVSASVASVAVGSLYFFTFCAAKRTATRLVADAEAKSNAAKATAGSATAAAAGTTAVAVGAANHSHSSSSSSSSAADSHIYPHGAAADYHHDAVFAAICSNDQQAKLDPSSSSSSSSSSAAAAAELSSNGRLQANVLAAVAAAVVGALIEAPVELFKHRAQVGQIQGSMLGAMFKALKQQGPRALYGSFFLPFCFKSLPFDIGELLTYASLNDWKDRQLAAAPPAAAAAAAAKPAAAAVVVEPPQQQLLAFGSITATSSDMASITLTTSSSSNSSSSSSSSSSSQSKLQQVIANTPDHVWDMAAGAAAGAAAVLVSMPPDCVKTVLETGGGVAPKPGSGVFGSVAAFGATGRQLVAQRGVAGGLFCGIGPRLLESVPSTMLYWMAVEGARRVLEPYTAK</sequence>
<comment type="similarity">
    <text evidence="2 9">Belongs to the mitochondrial carrier (TC 2.A.29) family.</text>
</comment>
<dbReference type="GO" id="GO:0016020">
    <property type="term" value="C:membrane"/>
    <property type="evidence" value="ECO:0007669"/>
    <property type="project" value="UniProtKB-SubCell"/>
</dbReference>
<dbReference type="SUPFAM" id="SSF103506">
    <property type="entry name" value="Mitochondrial carrier"/>
    <property type="match status" value="2"/>
</dbReference>
<evidence type="ECO:0000256" key="8">
    <source>
        <dbReference type="PROSITE-ProRule" id="PRU00282"/>
    </source>
</evidence>
<dbReference type="InterPro" id="IPR018108">
    <property type="entry name" value="MCP_transmembrane"/>
</dbReference>
<gene>
    <name evidence="11" type="ORF">BQ4739_LOCUS6550</name>
</gene>
<comment type="subcellular location">
    <subcellularLocation>
        <location evidence="1">Membrane</location>
        <topology evidence="1">Multi-pass membrane protein</topology>
    </subcellularLocation>
</comment>
<evidence type="ECO:0000256" key="3">
    <source>
        <dbReference type="ARBA" id="ARBA00022448"/>
    </source>
</evidence>
<feature type="compositionally biased region" description="Low complexity" evidence="10">
    <location>
        <begin position="40"/>
        <end position="51"/>
    </location>
</feature>
<evidence type="ECO:0000256" key="2">
    <source>
        <dbReference type="ARBA" id="ARBA00006375"/>
    </source>
</evidence>
<feature type="repeat" description="Solcar" evidence="8">
    <location>
        <begin position="291"/>
        <end position="375"/>
    </location>
</feature>
<keyword evidence="4 8" id="KW-0812">Transmembrane</keyword>
<feature type="region of interest" description="Disordered" evidence="10">
    <location>
        <begin position="427"/>
        <end position="449"/>
    </location>
</feature>
<dbReference type="EMBL" id="FNXT01000686">
    <property type="protein sequence ID" value="SZX66110.1"/>
    <property type="molecule type" value="Genomic_DNA"/>
</dbReference>
<evidence type="ECO:0008006" key="13">
    <source>
        <dbReference type="Google" id="ProtNLM"/>
    </source>
</evidence>